<keyword evidence="5" id="KW-1015">Disulfide bond</keyword>
<proteinExistence type="predicted"/>
<evidence type="ECO:0000256" key="5">
    <source>
        <dbReference type="ARBA" id="ARBA00023157"/>
    </source>
</evidence>
<dbReference type="InterPro" id="IPR052632">
    <property type="entry name" value="MICOS_subunit_Mic19"/>
</dbReference>
<dbReference type="GO" id="GO:0061617">
    <property type="term" value="C:MICOS complex"/>
    <property type="evidence" value="ECO:0007669"/>
    <property type="project" value="InterPro"/>
</dbReference>
<feature type="compositionally biased region" description="Low complexity" evidence="8">
    <location>
        <begin position="57"/>
        <end position="73"/>
    </location>
</feature>
<evidence type="ECO:0008006" key="11">
    <source>
        <dbReference type="Google" id="ProtNLM"/>
    </source>
</evidence>
<keyword evidence="2" id="KW-0999">Mitochondrion inner membrane</keyword>
<dbReference type="CTD" id="492522"/>
<evidence type="ECO:0000256" key="7">
    <source>
        <dbReference type="ARBA" id="ARBA00034476"/>
    </source>
</evidence>
<keyword evidence="10" id="KW-1185">Reference proteome</keyword>
<feature type="region of interest" description="Disordered" evidence="8">
    <location>
        <begin position="100"/>
        <end position="123"/>
    </location>
</feature>
<name>A0A3B3WHN2_9TELE</name>
<feature type="region of interest" description="Disordered" evidence="8">
    <location>
        <begin position="29"/>
        <end position="80"/>
    </location>
</feature>
<accession>A0A3B3WHN2</accession>
<keyword evidence="1" id="KW-0519">Myristate</keyword>
<dbReference type="Ensembl" id="ENSPMET00000012797.1">
    <property type="protein sequence ID" value="ENSPMEP00000002273.1"/>
    <property type="gene ID" value="ENSPMEG00000003311.1"/>
</dbReference>
<dbReference type="Pfam" id="PF05300">
    <property type="entry name" value="MIC19_MIC25"/>
    <property type="match status" value="1"/>
</dbReference>
<comment type="subcellular location">
    <subcellularLocation>
        <location evidence="7">Mitochondrion inner membrane</location>
        <topology evidence="7">Lipid-anchor</topology>
    </subcellularLocation>
</comment>
<dbReference type="GeneID" id="106914405"/>
<keyword evidence="6" id="KW-0449">Lipoprotein</keyword>
<evidence type="ECO:0000256" key="6">
    <source>
        <dbReference type="ARBA" id="ARBA00023288"/>
    </source>
</evidence>
<dbReference type="PANTHER" id="PTHR21588">
    <property type="entry name" value="COILED-COIL-HELIX-COILED-COIL-HELIX DOMAIN CONTAINING 6"/>
    <property type="match status" value="1"/>
</dbReference>
<organism evidence="9 10">
    <name type="scientific">Poecilia mexicana</name>
    <dbReference type="NCBI Taxonomy" id="48701"/>
    <lineage>
        <taxon>Eukaryota</taxon>
        <taxon>Metazoa</taxon>
        <taxon>Chordata</taxon>
        <taxon>Craniata</taxon>
        <taxon>Vertebrata</taxon>
        <taxon>Euteleostomi</taxon>
        <taxon>Actinopterygii</taxon>
        <taxon>Neopterygii</taxon>
        <taxon>Teleostei</taxon>
        <taxon>Neoteleostei</taxon>
        <taxon>Acanthomorphata</taxon>
        <taxon>Ovalentaria</taxon>
        <taxon>Atherinomorphae</taxon>
        <taxon>Cyprinodontiformes</taxon>
        <taxon>Poeciliidae</taxon>
        <taxon>Poeciliinae</taxon>
        <taxon>Poecilia</taxon>
    </lineage>
</organism>
<evidence type="ECO:0000313" key="9">
    <source>
        <dbReference type="Ensembl" id="ENSPMEP00000002273.1"/>
    </source>
</evidence>
<evidence type="ECO:0000256" key="3">
    <source>
        <dbReference type="ARBA" id="ARBA00023128"/>
    </source>
</evidence>
<dbReference type="AlphaFoldDB" id="A0A3B3WHN2"/>
<dbReference type="InterPro" id="IPR007964">
    <property type="entry name" value="MIC19/MIC25"/>
</dbReference>
<dbReference type="STRING" id="48701.ENSPMEP00000002273"/>
<feature type="compositionally biased region" description="Basic and acidic residues" evidence="8">
    <location>
        <begin position="33"/>
        <end position="42"/>
    </location>
</feature>
<reference evidence="9" key="2">
    <citation type="submission" date="2025-09" db="UniProtKB">
        <authorList>
            <consortium name="Ensembl"/>
        </authorList>
    </citation>
    <scope>IDENTIFICATION</scope>
</reference>
<evidence type="ECO:0000256" key="8">
    <source>
        <dbReference type="SAM" id="MobiDB-lite"/>
    </source>
</evidence>
<evidence type="ECO:0000256" key="1">
    <source>
        <dbReference type="ARBA" id="ARBA00022707"/>
    </source>
</evidence>
<feature type="compositionally biased region" description="Basic and acidic residues" evidence="8">
    <location>
        <begin position="100"/>
        <end position="109"/>
    </location>
</feature>
<dbReference type="RefSeq" id="XP_014836654.1">
    <property type="nucleotide sequence ID" value="XM_014981168.1"/>
</dbReference>
<keyword evidence="4" id="KW-0472">Membrane</keyword>
<sequence>MGGNGSKARTVSFRLDEHEKVTVVEGVKLTDNVLRRMRESPGSERAWPLPPAADSQKTSPSSKSAEASSSQTQEEMRKNYERQQALVQEQLAKLNLRERETSAIKDMDKSSSPGYVGKWRTHEEPENSKLLARLLERKEQELATIQSFYKEQLEIMEKKNLQNYKQTAEEYFEAAAKTGERIRPRYIATMCTELQTKVLQCYKENPKQTLHCSRLAKQYMNCVQQGKKVSHGCSLHVGVRANTEKWAVFFSGHHIYFQLSCKLMRF</sequence>
<keyword evidence="3" id="KW-0496">Mitochondrion</keyword>
<dbReference type="Proteomes" id="UP000261480">
    <property type="component" value="Unplaced"/>
</dbReference>
<evidence type="ECO:0000256" key="4">
    <source>
        <dbReference type="ARBA" id="ARBA00023136"/>
    </source>
</evidence>
<protein>
    <recommendedName>
        <fullName evidence="11">Coiled-coil-helix-coiled-coil-helix domain containing 6b</fullName>
    </recommendedName>
</protein>
<evidence type="ECO:0000313" key="10">
    <source>
        <dbReference type="Proteomes" id="UP000261480"/>
    </source>
</evidence>
<dbReference type="GO" id="GO:0007007">
    <property type="term" value="P:inner mitochondrial membrane organization"/>
    <property type="evidence" value="ECO:0007669"/>
    <property type="project" value="TreeGrafter"/>
</dbReference>
<evidence type="ECO:0000256" key="2">
    <source>
        <dbReference type="ARBA" id="ARBA00022792"/>
    </source>
</evidence>
<reference evidence="9" key="1">
    <citation type="submission" date="2025-08" db="UniProtKB">
        <authorList>
            <consortium name="Ensembl"/>
        </authorList>
    </citation>
    <scope>IDENTIFICATION</scope>
</reference>
<dbReference type="PANTHER" id="PTHR21588:SF17">
    <property type="entry name" value="MICOS COMPLEX SUBUNIT MIC25 ISOFORM X1-RELATED"/>
    <property type="match status" value="1"/>
</dbReference>